<evidence type="ECO:0000256" key="1">
    <source>
        <dbReference type="ARBA" id="ARBA00006711"/>
    </source>
</evidence>
<proteinExistence type="inferred from homology"/>
<comment type="catalytic activity">
    <reaction evidence="10 11">
        <text>RNA(n) + a ribonucleoside 5'-triphosphate = RNA(n+1) + diphosphate</text>
        <dbReference type="Rhea" id="RHEA:21248"/>
        <dbReference type="Rhea" id="RHEA-COMP:14527"/>
        <dbReference type="Rhea" id="RHEA-COMP:17342"/>
        <dbReference type="ChEBI" id="CHEBI:33019"/>
        <dbReference type="ChEBI" id="CHEBI:61557"/>
        <dbReference type="ChEBI" id="CHEBI:140395"/>
        <dbReference type="EC" id="2.7.7.6"/>
    </reaction>
</comment>
<dbReference type="AlphaFoldDB" id="A0A917C3T0"/>
<dbReference type="RefSeq" id="WP_188665947.1">
    <property type="nucleotide sequence ID" value="NZ_BMHV01000020.1"/>
</dbReference>
<dbReference type="PANTHER" id="PTHR34476:SF1">
    <property type="entry name" value="DNA-DIRECTED RNA POLYMERASE SUBUNIT OMEGA"/>
    <property type="match status" value="1"/>
</dbReference>
<dbReference type="GO" id="GO:0006351">
    <property type="term" value="P:DNA-templated transcription"/>
    <property type="evidence" value="ECO:0007669"/>
    <property type="project" value="UniProtKB-UniRule"/>
</dbReference>
<comment type="similarity">
    <text evidence="1 11">Belongs to the RNA polymerase subunit omega family.</text>
</comment>
<dbReference type="PANTHER" id="PTHR34476">
    <property type="entry name" value="DNA-DIRECTED RNA POLYMERASE SUBUNIT OMEGA"/>
    <property type="match status" value="1"/>
</dbReference>
<dbReference type="SUPFAM" id="SSF63562">
    <property type="entry name" value="RPB6/omega subunit-like"/>
    <property type="match status" value="1"/>
</dbReference>
<evidence type="ECO:0000256" key="12">
    <source>
        <dbReference type="SAM" id="MobiDB-lite"/>
    </source>
</evidence>
<evidence type="ECO:0000256" key="3">
    <source>
        <dbReference type="ARBA" id="ARBA00013725"/>
    </source>
</evidence>
<dbReference type="GO" id="GO:0000428">
    <property type="term" value="C:DNA-directed RNA polymerase complex"/>
    <property type="evidence" value="ECO:0007669"/>
    <property type="project" value="UniProtKB-KW"/>
</dbReference>
<reference evidence="13" key="1">
    <citation type="journal article" date="2014" name="Int. J. Syst. Evol. Microbiol.">
        <title>Complete genome sequence of Corynebacterium casei LMG S-19264T (=DSM 44701T), isolated from a smear-ripened cheese.</title>
        <authorList>
            <consortium name="US DOE Joint Genome Institute (JGI-PGF)"/>
            <person name="Walter F."/>
            <person name="Albersmeier A."/>
            <person name="Kalinowski J."/>
            <person name="Ruckert C."/>
        </authorList>
    </citation>
    <scope>NUCLEOTIDE SEQUENCE</scope>
    <source>
        <strain evidence="13">CGMCC 1.15254</strain>
    </source>
</reference>
<dbReference type="EMBL" id="BMHV01000020">
    <property type="protein sequence ID" value="GGF70549.1"/>
    <property type="molecule type" value="Genomic_DNA"/>
</dbReference>
<name>A0A917C3T0_9PROT</name>
<keyword evidence="14" id="KW-1185">Reference proteome</keyword>
<keyword evidence="4 11" id="KW-0240">DNA-directed RNA polymerase</keyword>
<evidence type="ECO:0000256" key="7">
    <source>
        <dbReference type="ARBA" id="ARBA00023163"/>
    </source>
</evidence>
<evidence type="ECO:0000256" key="10">
    <source>
        <dbReference type="ARBA" id="ARBA00048552"/>
    </source>
</evidence>
<dbReference type="InterPro" id="IPR036161">
    <property type="entry name" value="RPB6/omega-like_sf"/>
</dbReference>
<dbReference type="EC" id="2.7.7.6" evidence="2 11"/>
<comment type="caution">
    <text evidence="13">The sequence shown here is derived from an EMBL/GenBank/DDBJ whole genome shotgun (WGS) entry which is preliminary data.</text>
</comment>
<feature type="compositionally biased region" description="Acidic residues" evidence="12">
    <location>
        <begin position="79"/>
        <end position="91"/>
    </location>
</feature>
<gene>
    <name evidence="11" type="primary">rpoZ</name>
    <name evidence="13" type="ORF">GCM10011332_25650</name>
</gene>
<comment type="function">
    <text evidence="11">Promotes RNA polymerase assembly. Latches the N- and C-terminal regions of the beta' subunit thereby facilitating its interaction with the beta and alpha subunits.</text>
</comment>
<dbReference type="SMART" id="SM01409">
    <property type="entry name" value="RNA_pol_Rpb6"/>
    <property type="match status" value="1"/>
</dbReference>
<keyword evidence="6 11" id="KW-0548">Nucleotidyltransferase</keyword>
<dbReference type="InterPro" id="IPR006110">
    <property type="entry name" value="Pol_omega/Rpo6/RPB6"/>
</dbReference>
<dbReference type="HAMAP" id="MF_00366">
    <property type="entry name" value="RNApol_bact_RpoZ"/>
    <property type="match status" value="1"/>
</dbReference>
<dbReference type="InterPro" id="IPR003716">
    <property type="entry name" value="DNA-dir_RNA_pol_omega"/>
</dbReference>
<evidence type="ECO:0000256" key="9">
    <source>
        <dbReference type="ARBA" id="ARBA00030998"/>
    </source>
</evidence>
<keyword evidence="5 11" id="KW-0808">Transferase</keyword>
<comment type="subunit">
    <text evidence="11">The RNAP catalytic core consists of 2 alpha, 1 beta, 1 beta' and 1 omega subunit. When a sigma factor is associated with the core the holoenzyme is formed, which can initiate transcription.</text>
</comment>
<evidence type="ECO:0000313" key="13">
    <source>
        <dbReference type="EMBL" id="GGF70549.1"/>
    </source>
</evidence>
<dbReference type="Gene3D" id="3.90.940.10">
    <property type="match status" value="1"/>
</dbReference>
<dbReference type="Pfam" id="PF01192">
    <property type="entry name" value="RNA_pol_Rpb6"/>
    <property type="match status" value="1"/>
</dbReference>
<dbReference type="Proteomes" id="UP000632498">
    <property type="component" value="Unassembled WGS sequence"/>
</dbReference>
<sequence>MARVTVEDCIVKIPNRFELVMSAAQRTRDISAGAELTVDRDNDKNPVVSLREIADETISIPELKESLIRGSQRMAPSRDEDDAEDNANEIEESADALADALNAQDDSATLDAAGAFAFQDEVEIDDED</sequence>
<dbReference type="NCBIfam" id="TIGR00690">
    <property type="entry name" value="rpoZ"/>
    <property type="match status" value="1"/>
</dbReference>
<evidence type="ECO:0000256" key="4">
    <source>
        <dbReference type="ARBA" id="ARBA00022478"/>
    </source>
</evidence>
<protein>
    <recommendedName>
        <fullName evidence="3 11">DNA-directed RNA polymerase subunit omega</fullName>
        <shortName evidence="11">RNAP omega subunit</shortName>
        <ecNumber evidence="2 11">2.7.7.6</ecNumber>
    </recommendedName>
    <alternativeName>
        <fullName evidence="9 11">RNA polymerase omega subunit</fullName>
    </alternativeName>
    <alternativeName>
        <fullName evidence="8 11">Transcriptase subunit omega</fullName>
    </alternativeName>
</protein>
<dbReference type="GO" id="GO:0003677">
    <property type="term" value="F:DNA binding"/>
    <property type="evidence" value="ECO:0007669"/>
    <property type="project" value="UniProtKB-UniRule"/>
</dbReference>
<reference evidence="13" key="2">
    <citation type="submission" date="2020-09" db="EMBL/GenBank/DDBJ databases">
        <authorList>
            <person name="Sun Q."/>
            <person name="Zhou Y."/>
        </authorList>
    </citation>
    <scope>NUCLEOTIDE SEQUENCE</scope>
    <source>
        <strain evidence="13">CGMCC 1.15254</strain>
    </source>
</reference>
<evidence type="ECO:0000256" key="11">
    <source>
        <dbReference type="HAMAP-Rule" id="MF_00366"/>
    </source>
</evidence>
<evidence type="ECO:0000256" key="8">
    <source>
        <dbReference type="ARBA" id="ARBA00029924"/>
    </source>
</evidence>
<evidence type="ECO:0000256" key="2">
    <source>
        <dbReference type="ARBA" id="ARBA00012418"/>
    </source>
</evidence>
<feature type="region of interest" description="Disordered" evidence="12">
    <location>
        <begin position="68"/>
        <end position="91"/>
    </location>
</feature>
<organism evidence="13 14">
    <name type="scientific">Terasakiella brassicae</name>
    <dbReference type="NCBI Taxonomy" id="1634917"/>
    <lineage>
        <taxon>Bacteria</taxon>
        <taxon>Pseudomonadati</taxon>
        <taxon>Pseudomonadota</taxon>
        <taxon>Alphaproteobacteria</taxon>
        <taxon>Rhodospirillales</taxon>
        <taxon>Terasakiellaceae</taxon>
        <taxon>Terasakiella</taxon>
    </lineage>
</organism>
<keyword evidence="7 11" id="KW-0804">Transcription</keyword>
<evidence type="ECO:0000313" key="14">
    <source>
        <dbReference type="Proteomes" id="UP000632498"/>
    </source>
</evidence>
<accession>A0A917C3T0</accession>
<evidence type="ECO:0000256" key="6">
    <source>
        <dbReference type="ARBA" id="ARBA00022695"/>
    </source>
</evidence>
<evidence type="ECO:0000256" key="5">
    <source>
        <dbReference type="ARBA" id="ARBA00022679"/>
    </source>
</evidence>
<dbReference type="GO" id="GO:0003899">
    <property type="term" value="F:DNA-directed RNA polymerase activity"/>
    <property type="evidence" value="ECO:0007669"/>
    <property type="project" value="UniProtKB-UniRule"/>
</dbReference>